<feature type="transmembrane region" description="Helical" evidence="2">
    <location>
        <begin position="188"/>
        <end position="210"/>
    </location>
</feature>
<feature type="compositionally biased region" description="Basic and acidic residues" evidence="1">
    <location>
        <begin position="592"/>
        <end position="612"/>
    </location>
</feature>
<feature type="transmembrane region" description="Helical" evidence="2">
    <location>
        <begin position="78"/>
        <end position="98"/>
    </location>
</feature>
<name>T1FS55_HELRO</name>
<dbReference type="KEGG" id="hro:HELRODRAFT_190627"/>
<feature type="compositionally biased region" description="Low complexity" evidence="1">
    <location>
        <begin position="665"/>
        <end position="691"/>
    </location>
</feature>
<feature type="region of interest" description="Disordered" evidence="1">
    <location>
        <begin position="587"/>
        <end position="691"/>
    </location>
</feature>
<feature type="compositionally biased region" description="Low complexity" evidence="1">
    <location>
        <begin position="538"/>
        <end position="555"/>
    </location>
</feature>
<feature type="transmembrane region" description="Helical" evidence="2">
    <location>
        <begin position="384"/>
        <end position="404"/>
    </location>
</feature>
<dbReference type="AlphaFoldDB" id="T1FS55"/>
<dbReference type="HOGENOM" id="CLU_386970_0_0_1"/>
<dbReference type="PANTHER" id="PTHR16148:SF14">
    <property type="entry name" value="MYND-TYPE DOMAIN-CONTAINING PROTEIN"/>
    <property type="match status" value="1"/>
</dbReference>
<dbReference type="PANTHER" id="PTHR16148">
    <property type="entry name" value="NF-KAPPA-B-REPRESSING FACTOR-RELATED"/>
    <property type="match status" value="1"/>
</dbReference>
<dbReference type="GeneID" id="20211652"/>
<feature type="transmembrane region" description="Helical" evidence="2">
    <location>
        <begin position="20"/>
        <end position="38"/>
    </location>
</feature>
<keyword evidence="2" id="KW-1133">Transmembrane helix</keyword>
<dbReference type="CTD" id="20211652"/>
<dbReference type="OrthoDB" id="6285655at2759"/>
<evidence type="ECO:0000256" key="1">
    <source>
        <dbReference type="SAM" id="MobiDB-lite"/>
    </source>
</evidence>
<dbReference type="RefSeq" id="XP_009012847.1">
    <property type="nucleotide sequence ID" value="XM_009014599.1"/>
</dbReference>
<feature type="transmembrane region" description="Helical" evidence="2">
    <location>
        <begin position="157"/>
        <end position="176"/>
    </location>
</feature>
<evidence type="ECO:0000256" key="2">
    <source>
        <dbReference type="SAM" id="Phobius"/>
    </source>
</evidence>
<organism evidence="4 5">
    <name type="scientific">Helobdella robusta</name>
    <name type="common">Californian leech</name>
    <dbReference type="NCBI Taxonomy" id="6412"/>
    <lineage>
        <taxon>Eukaryota</taxon>
        <taxon>Metazoa</taxon>
        <taxon>Spiralia</taxon>
        <taxon>Lophotrochozoa</taxon>
        <taxon>Annelida</taxon>
        <taxon>Clitellata</taxon>
        <taxon>Hirudinea</taxon>
        <taxon>Rhynchobdellida</taxon>
        <taxon>Glossiphoniidae</taxon>
        <taxon>Helobdella</taxon>
    </lineage>
</organism>
<evidence type="ECO:0000313" key="4">
    <source>
        <dbReference type="EnsemblMetazoa" id="HelroP190627"/>
    </source>
</evidence>
<feature type="compositionally biased region" description="Basic and acidic residues" evidence="1">
    <location>
        <begin position="468"/>
        <end position="489"/>
    </location>
</feature>
<accession>T1FS55</accession>
<keyword evidence="5" id="KW-1185">Reference proteome</keyword>
<feature type="region of interest" description="Disordered" evidence="1">
    <location>
        <begin position="462"/>
        <end position="489"/>
    </location>
</feature>
<dbReference type="EMBL" id="AMQM01003076">
    <property type="status" value="NOT_ANNOTATED_CDS"/>
    <property type="molecule type" value="Genomic_DNA"/>
</dbReference>
<protein>
    <submittedName>
        <fullName evidence="3 4">Uncharacterized protein</fullName>
    </submittedName>
</protein>
<reference evidence="5" key="1">
    <citation type="submission" date="2012-12" db="EMBL/GenBank/DDBJ databases">
        <authorList>
            <person name="Hellsten U."/>
            <person name="Grimwood J."/>
            <person name="Chapman J.A."/>
            <person name="Shapiro H."/>
            <person name="Aerts A."/>
            <person name="Otillar R.P."/>
            <person name="Terry A.Y."/>
            <person name="Boore J.L."/>
            <person name="Simakov O."/>
            <person name="Marletaz F."/>
            <person name="Cho S.-J."/>
            <person name="Edsinger-Gonzales E."/>
            <person name="Havlak P."/>
            <person name="Kuo D.-H."/>
            <person name="Larsson T."/>
            <person name="Lv J."/>
            <person name="Arendt D."/>
            <person name="Savage R."/>
            <person name="Osoegawa K."/>
            <person name="de Jong P."/>
            <person name="Lindberg D.R."/>
            <person name="Seaver E.C."/>
            <person name="Weisblat D.A."/>
            <person name="Putnam N.H."/>
            <person name="Grigoriev I.V."/>
            <person name="Rokhsar D.S."/>
        </authorList>
    </citation>
    <scope>NUCLEOTIDE SEQUENCE</scope>
</reference>
<feature type="region of interest" description="Disordered" evidence="1">
    <location>
        <begin position="536"/>
        <end position="557"/>
    </location>
</feature>
<feature type="compositionally biased region" description="Low complexity" evidence="1">
    <location>
        <begin position="629"/>
        <end position="638"/>
    </location>
</feature>
<proteinExistence type="predicted"/>
<dbReference type="EMBL" id="KB096023">
    <property type="protein sequence ID" value="ESO08825.1"/>
    <property type="molecule type" value="Genomic_DNA"/>
</dbReference>
<evidence type="ECO:0000313" key="3">
    <source>
        <dbReference type="EMBL" id="ESO08825.1"/>
    </source>
</evidence>
<sequence>MLNNNNNQIMLSSSDAKFRCLWHMFIWSITLTLVSQFYSLTDHVAFYVFGGLSIMVLPFVTFLYSTTSGRRGANWLRVAYVVCDPVIACMAVVPVLLLNKLSSLIHEMECLSIDMKSWKDTLNCLGNKSTSPIRQIAIEQKVDFSFVPGFWLERRNFLVAIEVSVVIPCVLALMMGRRSRKMYPTTPLITFSYWLITSIECVTLIETVLLCGSSRVDYAVTTEVTVCVACIVCNSYGMVTLCSYVSPLACRGDQEVVAARFNNVYKYLIGSFGVLFVEIPQLVARIQLIASTSDWPSFYESSYLYQGAYNHESSIHYSHHFKHSDDVFVMNSTFKNQLDPNMTSPMRADQLQHHPPMLPQSIINITHGLEDKSLIYKHHLPASFYIWGFKDAAMIVVIVALMVLQKYGRSPPIFLQIFGKGRGCAGVAFDNPDAKFIPEKRDKYIVGCSDYRDGAPKLDAARSSQRLIRADSQDDSCKKNVRESNSNDRYKNKSNKILIKNYSDDTTNVSLNRNIVNMTIVSNSLHLENAAADRQVATTSTTENYNNSDDNNNKQSNDHQVTILDKVTNDKISGSGALINVTDMSTEMSLDQTRDPSLLKHRSSLDESAGERRLKKSVKFSFSEDKSETSNTSNENSNAPLSLTSALKHPSNLNNSSGTILDPSNIANNYNNDNNNINNNNSSNYNYNNNNGNTNYFKSVYNGKLNANSHSSDS</sequence>
<feature type="compositionally biased region" description="Polar residues" evidence="1">
    <location>
        <begin position="639"/>
        <end position="659"/>
    </location>
</feature>
<gene>
    <name evidence="4" type="primary">20211652</name>
    <name evidence="3" type="ORF">HELRODRAFT_190627</name>
</gene>
<reference evidence="4" key="3">
    <citation type="submission" date="2015-06" db="UniProtKB">
        <authorList>
            <consortium name="EnsemblMetazoa"/>
        </authorList>
    </citation>
    <scope>IDENTIFICATION</scope>
</reference>
<evidence type="ECO:0000313" key="5">
    <source>
        <dbReference type="Proteomes" id="UP000015101"/>
    </source>
</evidence>
<keyword evidence="2" id="KW-0812">Transmembrane</keyword>
<keyword evidence="2" id="KW-0472">Membrane</keyword>
<reference evidence="3 5" key="2">
    <citation type="journal article" date="2013" name="Nature">
        <title>Insights into bilaterian evolution from three spiralian genomes.</title>
        <authorList>
            <person name="Simakov O."/>
            <person name="Marletaz F."/>
            <person name="Cho S.J."/>
            <person name="Edsinger-Gonzales E."/>
            <person name="Havlak P."/>
            <person name="Hellsten U."/>
            <person name="Kuo D.H."/>
            <person name="Larsson T."/>
            <person name="Lv J."/>
            <person name="Arendt D."/>
            <person name="Savage R."/>
            <person name="Osoegawa K."/>
            <person name="de Jong P."/>
            <person name="Grimwood J."/>
            <person name="Chapman J.A."/>
            <person name="Shapiro H."/>
            <person name="Aerts A."/>
            <person name="Otillar R.P."/>
            <person name="Terry A.Y."/>
            <person name="Boore J.L."/>
            <person name="Grigoriev I.V."/>
            <person name="Lindberg D.R."/>
            <person name="Seaver E.C."/>
            <person name="Weisblat D.A."/>
            <person name="Putnam N.H."/>
            <person name="Rokhsar D.S."/>
        </authorList>
    </citation>
    <scope>NUCLEOTIDE SEQUENCE</scope>
</reference>
<dbReference type="Proteomes" id="UP000015101">
    <property type="component" value="Unassembled WGS sequence"/>
</dbReference>
<dbReference type="EnsemblMetazoa" id="HelroT190627">
    <property type="protein sequence ID" value="HelroP190627"/>
    <property type="gene ID" value="HelroG190627"/>
</dbReference>
<feature type="transmembrane region" description="Helical" evidence="2">
    <location>
        <begin position="44"/>
        <end position="66"/>
    </location>
</feature>
<dbReference type="InParanoid" id="T1FS55"/>